<organism evidence="1 2">
    <name type="scientific">Sinimarinibacterium flocculans</name>
    <dbReference type="NCBI Taxonomy" id="985250"/>
    <lineage>
        <taxon>Bacteria</taxon>
        <taxon>Pseudomonadati</taxon>
        <taxon>Pseudomonadota</taxon>
        <taxon>Gammaproteobacteria</taxon>
        <taxon>Nevskiales</taxon>
        <taxon>Nevskiaceae</taxon>
        <taxon>Sinimarinibacterium</taxon>
    </lineage>
</organism>
<evidence type="ECO:0000313" key="1">
    <source>
        <dbReference type="EMBL" id="PXV71313.1"/>
    </source>
</evidence>
<dbReference type="Proteomes" id="UP000248330">
    <property type="component" value="Unassembled WGS sequence"/>
</dbReference>
<dbReference type="AlphaFoldDB" id="A0A318EES7"/>
<sequence>MMAAVWACGDTFGIPIPADPAALREGGTDFLTRVMHAAGTLAADNRVTAITRCDDVRGGSTGRKLLLSVDYARAEARSPRELFVKFSRDLDDPIRDLGRTQMQGEVRFALLSRAPDFPIAVPACAFADYASVSGTGILITERIGFGRGGVEPQYEKCRDEELPEPIEHYRAILTAMARLAAADRTGRLPGDIGMQFPFEFDRLSVGERAPRTSQQLRNRVARYGTFAAKHPWLLPDNLRTADFIARLGDEVARVAERRDAIRHELMSTPEHVALCHWNANVDNAWFWRESGALRCGLMDWGCVARMNVAMALWGALSAASTDLWNHHADALLAHFTDEFSAAGAAAPDPRRLERQLVLYACLMGITWLLDAPAYIEREVPQLASVESRLDPRLRDSETARVQLQMLTNVLGLFARHDITRLLGETC</sequence>
<dbReference type="SUPFAM" id="SSF56112">
    <property type="entry name" value="Protein kinase-like (PK-like)"/>
    <property type="match status" value="1"/>
</dbReference>
<reference evidence="1 2" key="1">
    <citation type="submission" date="2018-04" db="EMBL/GenBank/DDBJ databases">
        <title>Genomic Encyclopedia of Type Strains, Phase IV (KMG-IV): sequencing the most valuable type-strain genomes for metagenomic binning, comparative biology and taxonomic classification.</title>
        <authorList>
            <person name="Goeker M."/>
        </authorList>
    </citation>
    <scope>NUCLEOTIDE SEQUENCE [LARGE SCALE GENOMIC DNA]</scope>
    <source>
        <strain evidence="1 2">DSM 104150</strain>
    </source>
</reference>
<gene>
    <name evidence="1" type="ORF">C8D93_101358</name>
</gene>
<dbReference type="InterPro" id="IPR011009">
    <property type="entry name" value="Kinase-like_dom_sf"/>
</dbReference>
<keyword evidence="2" id="KW-1185">Reference proteome</keyword>
<dbReference type="EMBL" id="QICN01000001">
    <property type="protein sequence ID" value="PXV71313.1"/>
    <property type="molecule type" value="Genomic_DNA"/>
</dbReference>
<accession>A0A318EES7</accession>
<name>A0A318EES7_9GAMM</name>
<comment type="caution">
    <text evidence="1">The sequence shown here is derived from an EMBL/GenBank/DDBJ whole genome shotgun (WGS) entry which is preliminary data.</text>
</comment>
<evidence type="ECO:0008006" key="3">
    <source>
        <dbReference type="Google" id="ProtNLM"/>
    </source>
</evidence>
<evidence type="ECO:0000313" key="2">
    <source>
        <dbReference type="Proteomes" id="UP000248330"/>
    </source>
</evidence>
<protein>
    <recommendedName>
        <fullName evidence="3">Aminoglycoside phosphotransferase domain-containing protein</fullName>
    </recommendedName>
</protein>
<proteinExistence type="predicted"/>